<dbReference type="RefSeq" id="WP_168148807.1">
    <property type="nucleotide sequence ID" value="NZ_JAAVXB010000008.1"/>
</dbReference>
<proteinExistence type="predicted"/>
<dbReference type="Gene3D" id="3.10.129.10">
    <property type="entry name" value="Hotdog Thioesterase"/>
    <property type="match status" value="1"/>
</dbReference>
<sequence>MQVSGKIEFEIVERSTDTVIGEMPVQSGILNPFGVAHAGAILWFADVCATVLAFGDTEFTPGASGFPLAISLNAALLGNQKDGVFRARSTFVKRGRQLTVVRTTVSGADERLIADVTTSHVPSR</sequence>
<gene>
    <name evidence="1" type="ORF">G7Y82_14270</name>
</gene>
<dbReference type="NCBIfam" id="TIGR00369">
    <property type="entry name" value="unchar_dom_1"/>
    <property type="match status" value="1"/>
</dbReference>
<dbReference type="CDD" id="cd03443">
    <property type="entry name" value="PaaI_thioesterase"/>
    <property type="match status" value="1"/>
</dbReference>
<dbReference type="InterPro" id="IPR003736">
    <property type="entry name" value="PAAI_dom"/>
</dbReference>
<accession>A0A970BAK8</accession>
<organism evidence="1 2">
    <name type="scientific">Solimonas marina</name>
    <dbReference type="NCBI Taxonomy" id="2714601"/>
    <lineage>
        <taxon>Bacteria</taxon>
        <taxon>Pseudomonadati</taxon>
        <taxon>Pseudomonadota</taxon>
        <taxon>Gammaproteobacteria</taxon>
        <taxon>Nevskiales</taxon>
        <taxon>Nevskiaceae</taxon>
        <taxon>Solimonas</taxon>
    </lineage>
</organism>
<dbReference type="SUPFAM" id="SSF54637">
    <property type="entry name" value="Thioesterase/thiol ester dehydrase-isomerase"/>
    <property type="match status" value="1"/>
</dbReference>
<name>A0A970BAK8_9GAMM</name>
<dbReference type="Proteomes" id="UP000653472">
    <property type="component" value="Unassembled WGS sequence"/>
</dbReference>
<dbReference type="EMBL" id="JAAVXB010000008">
    <property type="protein sequence ID" value="NKF23481.1"/>
    <property type="molecule type" value="Genomic_DNA"/>
</dbReference>
<dbReference type="InterPro" id="IPR029069">
    <property type="entry name" value="HotDog_dom_sf"/>
</dbReference>
<dbReference type="GO" id="GO:0016790">
    <property type="term" value="F:thiolester hydrolase activity"/>
    <property type="evidence" value="ECO:0007669"/>
    <property type="project" value="UniProtKB-ARBA"/>
</dbReference>
<evidence type="ECO:0000313" key="1">
    <source>
        <dbReference type="EMBL" id="NKF23481.1"/>
    </source>
</evidence>
<evidence type="ECO:0000313" key="2">
    <source>
        <dbReference type="Proteomes" id="UP000653472"/>
    </source>
</evidence>
<protein>
    <submittedName>
        <fullName evidence="1">PaaI family thioesterase</fullName>
    </submittedName>
</protein>
<reference evidence="1" key="1">
    <citation type="submission" date="2020-03" db="EMBL/GenBank/DDBJ databases">
        <title>Solimonas marina sp. nov., isolated from deep seawater of the Pacific Ocean.</title>
        <authorList>
            <person name="Liu X."/>
            <person name="Lai Q."/>
            <person name="Sun F."/>
            <person name="Gai Y."/>
            <person name="Li G."/>
            <person name="Shao Z."/>
        </authorList>
    </citation>
    <scope>NUCLEOTIDE SEQUENCE</scope>
    <source>
        <strain evidence="1">C16B3</strain>
    </source>
</reference>
<keyword evidence="2" id="KW-1185">Reference proteome</keyword>
<dbReference type="AlphaFoldDB" id="A0A970BAK8"/>
<comment type="caution">
    <text evidence="1">The sequence shown here is derived from an EMBL/GenBank/DDBJ whole genome shotgun (WGS) entry which is preliminary data.</text>
</comment>